<protein>
    <submittedName>
        <fullName evidence="1">Uncharacterized protein</fullName>
    </submittedName>
</protein>
<organism evidence="1">
    <name type="scientific">Arundo donax</name>
    <name type="common">Giant reed</name>
    <name type="synonym">Donax arundinaceus</name>
    <dbReference type="NCBI Taxonomy" id="35708"/>
    <lineage>
        <taxon>Eukaryota</taxon>
        <taxon>Viridiplantae</taxon>
        <taxon>Streptophyta</taxon>
        <taxon>Embryophyta</taxon>
        <taxon>Tracheophyta</taxon>
        <taxon>Spermatophyta</taxon>
        <taxon>Magnoliopsida</taxon>
        <taxon>Liliopsida</taxon>
        <taxon>Poales</taxon>
        <taxon>Poaceae</taxon>
        <taxon>PACMAD clade</taxon>
        <taxon>Arundinoideae</taxon>
        <taxon>Arundineae</taxon>
        <taxon>Arundo</taxon>
    </lineage>
</organism>
<reference evidence="1" key="1">
    <citation type="submission" date="2014-09" db="EMBL/GenBank/DDBJ databases">
        <authorList>
            <person name="Magalhaes I.L.F."/>
            <person name="Oliveira U."/>
            <person name="Santos F.R."/>
            <person name="Vidigal T.H.D.A."/>
            <person name="Brescovit A.D."/>
            <person name="Santos A.J."/>
        </authorList>
    </citation>
    <scope>NUCLEOTIDE SEQUENCE</scope>
    <source>
        <tissue evidence="1">Shoot tissue taken approximately 20 cm above the soil surface</tissue>
    </source>
</reference>
<evidence type="ECO:0000313" key="1">
    <source>
        <dbReference type="EMBL" id="JAD81340.1"/>
    </source>
</evidence>
<dbReference type="AlphaFoldDB" id="A0A0A9D6R3"/>
<sequence>MAMLMLKSPALNHGLSVCFGIPQLHFHGYQHCTLEFYLRCYACGQKW</sequence>
<proteinExistence type="predicted"/>
<dbReference type="EMBL" id="GBRH01216555">
    <property type="protein sequence ID" value="JAD81340.1"/>
    <property type="molecule type" value="Transcribed_RNA"/>
</dbReference>
<accession>A0A0A9D6R3</accession>
<name>A0A0A9D6R3_ARUDO</name>
<reference evidence="1" key="2">
    <citation type="journal article" date="2015" name="Data Brief">
        <title>Shoot transcriptome of the giant reed, Arundo donax.</title>
        <authorList>
            <person name="Barrero R.A."/>
            <person name="Guerrero F.D."/>
            <person name="Moolhuijzen P."/>
            <person name="Goolsby J.A."/>
            <person name="Tidwell J."/>
            <person name="Bellgard S.E."/>
            <person name="Bellgard M.I."/>
        </authorList>
    </citation>
    <scope>NUCLEOTIDE SEQUENCE</scope>
    <source>
        <tissue evidence="1">Shoot tissue taken approximately 20 cm above the soil surface</tissue>
    </source>
</reference>